<protein>
    <submittedName>
        <fullName evidence="3">Uncharacterized protein</fullName>
    </submittedName>
</protein>
<feature type="transmembrane region" description="Helical" evidence="2">
    <location>
        <begin position="113"/>
        <end position="130"/>
    </location>
</feature>
<accession>A0A1G9NVA5</accession>
<feature type="transmembrane region" description="Helical" evidence="2">
    <location>
        <begin position="88"/>
        <end position="107"/>
    </location>
</feature>
<feature type="transmembrane region" description="Helical" evidence="2">
    <location>
        <begin position="55"/>
        <end position="76"/>
    </location>
</feature>
<keyword evidence="2" id="KW-0812">Transmembrane</keyword>
<keyword evidence="2" id="KW-0472">Membrane</keyword>
<evidence type="ECO:0000256" key="2">
    <source>
        <dbReference type="SAM" id="Phobius"/>
    </source>
</evidence>
<name>A0A1G9NVA5_9ACTN</name>
<keyword evidence="4" id="KW-1185">Reference proteome</keyword>
<keyword evidence="2" id="KW-1133">Transmembrane helix</keyword>
<dbReference type="EMBL" id="FNHI01000002">
    <property type="protein sequence ID" value="SDL89967.1"/>
    <property type="molecule type" value="Genomic_DNA"/>
</dbReference>
<evidence type="ECO:0000256" key="1">
    <source>
        <dbReference type="SAM" id="MobiDB-lite"/>
    </source>
</evidence>
<dbReference type="RefSeq" id="WP_093652337.1">
    <property type="nucleotide sequence ID" value="NZ_FNHI01000002.1"/>
</dbReference>
<proteinExistence type="predicted"/>
<organism evidence="3 4">
    <name type="scientific">Streptomyces wuyuanensis</name>
    <dbReference type="NCBI Taxonomy" id="1196353"/>
    <lineage>
        <taxon>Bacteria</taxon>
        <taxon>Bacillati</taxon>
        <taxon>Actinomycetota</taxon>
        <taxon>Actinomycetes</taxon>
        <taxon>Kitasatosporales</taxon>
        <taxon>Streptomycetaceae</taxon>
        <taxon>Streptomyces</taxon>
    </lineage>
</organism>
<dbReference type="GeneID" id="40828059"/>
<reference evidence="4" key="1">
    <citation type="submission" date="2016-10" db="EMBL/GenBank/DDBJ databases">
        <authorList>
            <person name="Varghese N."/>
            <person name="Submissions S."/>
        </authorList>
    </citation>
    <scope>NUCLEOTIDE SEQUENCE [LARGE SCALE GENOMIC DNA]</scope>
    <source>
        <strain evidence="4">CGMCC 4.7042</strain>
    </source>
</reference>
<evidence type="ECO:0000313" key="3">
    <source>
        <dbReference type="EMBL" id="SDL89967.1"/>
    </source>
</evidence>
<sequence length="166" mass="16814">MGAVVRRTVAVVAAIVLYLEAVGIVVINGIMATFVNNQSMSLDGLDPDVMATSTWAMGGVFGFFLAACGTLFLVAAVRDRGPGRWGRVLLVSCAVVHGVLGALTVGLVGWHAFAFLMVALGLIVLALLQYGGTEPAESGRGAGPADEGPSVSMDKGPVVGDGPATA</sequence>
<feature type="transmembrane region" description="Helical" evidence="2">
    <location>
        <begin position="12"/>
        <end position="35"/>
    </location>
</feature>
<gene>
    <name evidence="3" type="ORF">SAMN05444921_102108</name>
</gene>
<dbReference type="Proteomes" id="UP000199063">
    <property type="component" value="Unassembled WGS sequence"/>
</dbReference>
<evidence type="ECO:0000313" key="4">
    <source>
        <dbReference type="Proteomes" id="UP000199063"/>
    </source>
</evidence>
<dbReference type="OrthoDB" id="4338794at2"/>
<feature type="region of interest" description="Disordered" evidence="1">
    <location>
        <begin position="137"/>
        <end position="166"/>
    </location>
</feature>
<dbReference type="AlphaFoldDB" id="A0A1G9NVA5"/>